<dbReference type="RefSeq" id="XP_002185581.1">
    <property type="nucleotide sequence ID" value="XM_002185545.1"/>
</dbReference>
<reference evidence="1 2" key="1">
    <citation type="journal article" date="2008" name="Nature">
        <title>The Phaeodactylum genome reveals the evolutionary history of diatom genomes.</title>
        <authorList>
            <person name="Bowler C."/>
            <person name="Allen A.E."/>
            <person name="Badger J.H."/>
            <person name="Grimwood J."/>
            <person name="Jabbari K."/>
            <person name="Kuo A."/>
            <person name="Maheswari U."/>
            <person name="Martens C."/>
            <person name="Maumus F."/>
            <person name="Otillar R.P."/>
            <person name="Rayko E."/>
            <person name="Salamov A."/>
            <person name="Vandepoele K."/>
            <person name="Beszteri B."/>
            <person name="Gruber A."/>
            <person name="Heijde M."/>
            <person name="Katinka M."/>
            <person name="Mock T."/>
            <person name="Valentin K."/>
            <person name="Verret F."/>
            <person name="Berges J.A."/>
            <person name="Brownlee C."/>
            <person name="Cadoret J.P."/>
            <person name="Chiovitti A."/>
            <person name="Choi C.J."/>
            <person name="Coesel S."/>
            <person name="De Martino A."/>
            <person name="Detter J.C."/>
            <person name="Durkin C."/>
            <person name="Falciatore A."/>
            <person name="Fournet J."/>
            <person name="Haruta M."/>
            <person name="Huysman M.J."/>
            <person name="Jenkins B.D."/>
            <person name="Jiroutova K."/>
            <person name="Jorgensen R.E."/>
            <person name="Joubert Y."/>
            <person name="Kaplan A."/>
            <person name="Kroger N."/>
            <person name="Kroth P.G."/>
            <person name="La Roche J."/>
            <person name="Lindquist E."/>
            <person name="Lommer M."/>
            <person name="Martin-Jezequel V."/>
            <person name="Lopez P.J."/>
            <person name="Lucas S."/>
            <person name="Mangogna M."/>
            <person name="McGinnis K."/>
            <person name="Medlin L.K."/>
            <person name="Montsant A."/>
            <person name="Oudot-Le Secq M.P."/>
            <person name="Napoli C."/>
            <person name="Obornik M."/>
            <person name="Parker M.S."/>
            <person name="Petit J.L."/>
            <person name="Porcel B.M."/>
            <person name="Poulsen N."/>
            <person name="Robison M."/>
            <person name="Rychlewski L."/>
            <person name="Rynearson T.A."/>
            <person name="Schmutz J."/>
            <person name="Shapiro H."/>
            <person name="Siaut M."/>
            <person name="Stanley M."/>
            <person name="Sussman M.R."/>
            <person name="Taylor A.R."/>
            <person name="Vardi A."/>
            <person name="von Dassow P."/>
            <person name="Vyverman W."/>
            <person name="Willis A."/>
            <person name="Wyrwicz L.S."/>
            <person name="Rokhsar D.S."/>
            <person name="Weissenbach J."/>
            <person name="Armbrust E.V."/>
            <person name="Green B.R."/>
            <person name="Van de Peer Y."/>
            <person name="Grigoriev I.V."/>
        </authorList>
    </citation>
    <scope>NUCLEOTIDE SEQUENCE [LARGE SCALE GENOMIC DNA]</scope>
    <source>
        <strain evidence="1 2">CCAP 1055/1</strain>
    </source>
</reference>
<reference evidence="2" key="2">
    <citation type="submission" date="2008-08" db="EMBL/GenBank/DDBJ databases">
        <authorList>
            <consortium name="Diatom Consortium"/>
            <person name="Grigoriev I."/>
            <person name="Grimwood J."/>
            <person name="Kuo A."/>
            <person name="Otillar R.P."/>
            <person name="Salamov A."/>
            <person name="Detter J.C."/>
            <person name="Lindquist E."/>
            <person name="Shapiro H."/>
            <person name="Lucas S."/>
            <person name="Glavina del Rio T."/>
            <person name="Pitluck S."/>
            <person name="Rokhsar D."/>
            <person name="Bowler C."/>
        </authorList>
    </citation>
    <scope>GENOME REANNOTATION</scope>
    <source>
        <strain evidence="2">CCAP 1055/1</strain>
    </source>
</reference>
<protein>
    <submittedName>
        <fullName evidence="1">Uncharacterized protein</fullName>
    </submittedName>
</protein>
<dbReference type="Proteomes" id="UP000000759">
    <property type="component" value="Chromosome 32"/>
</dbReference>
<accession>B7GEP2</accession>
<dbReference type="GeneID" id="7199430"/>
<keyword evidence="2" id="KW-1185">Reference proteome</keyword>
<dbReference type="AlphaFoldDB" id="B7GEP2"/>
<dbReference type="HOGENOM" id="CLU_1252793_0_0_1"/>
<dbReference type="InParanoid" id="B7GEP2"/>
<sequence length="221" mass="25070">MDSLPDVEDLDPFPLSHDEITLCPCWIESLFECDDAMEGGDDTSSCCTSGATVKLSNVTEERREAVLAIAENKRSLEKAVELFKRFRVFRASVNRFILMISNNDRDGALSSFSEALDYRMEKGRMTRFHRDLAYGAAKRIVTIRTNVAKKYLKKNPIWSYPVLSSFVMSAVNLVTGESLTNPLDERRFEEPTNCRDLAPPITVYPKKPALLMVQGVYSRLR</sequence>
<dbReference type="EMBL" id="CM000634">
    <property type="protein sequence ID" value="EEC42946.1"/>
    <property type="molecule type" value="Genomic_DNA"/>
</dbReference>
<organism evidence="1 2">
    <name type="scientific">Phaeodactylum tricornutum (strain CCAP 1055/1)</name>
    <dbReference type="NCBI Taxonomy" id="556484"/>
    <lineage>
        <taxon>Eukaryota</taxon>
        <taxon>Sar</taxon>
        <taxon>Stramenopiles</taxon>
        <taxon>Ochrophyta</taxon>
        <taxon>Bacillariophyta</taxon>
        <taxon>Bacillariophyceae</taxon>
        <taxon>Bacillariophycidae</taxon>
        <taxon>Naviculales</taxon>
        <taxon>Phaeodactylaceae</taxon>
        <taxon>Phaeodactylum</taxon>
    </lineage>
</organism>
<name>B7GEP2_PHATC</name>
<evidence type="ECO:0000313" key="1">
    <source>
        <dbReference type="EMBL" id="EEC42946.1"/>
    </source>
</evidence>
<evidence type="ECO:0000313" key="2">
    <source>
        <dbReference type="Proteomes" id="UP000000759"/>
    </source>
</evidence>
<dbReference type="PaxDb" id="2850-Phatr50612"/>
<proteinExistence type="predicted"/>
<dbReference type="KEGG" id="pti:PHATRDRAFT_50612"/>
<gene>
    <name evidence="1" type="ORF">PHATRDRAFT_50612</name>
</gene>